<dbReference type="EMBL" id="JBHLUU010000026">
    <property type="protein sequence ID" value="MFC0475339.1"/>
    <property type="molecule type" value="Genomic_DNA"/>
</dbReference>
<dbReference type="EC" id="1.-.-.-" evidence="2"/>
<evidence type="ECO:0000313" key="3">
    <source>
        <dbReference type="Proteomes" id="UP001589738"/>
    </source>
</evidence>
<keyword evidence="2" id="KW-0560">Oxidoreductase</keyword>
<dbReference type="Gene3D" id="3.20.20.100">
    <property type="entry name" value="NADP-dependent oxidoreductase domain"/>
    <property type="match status" value="1"/>
</dbReference>
<feature type="domain" description="NADP-dependent oxidoreductase" evidence="1">
    <location>
        <begin position="17"/>
        <end position="296"/>
    </location>
</feature>
<dbReference type="InterPro" id="IPR020471">
    <property type="entry name" value="AKR"/>
</dbReference>
<dbReference type="Pfam" id="PF00248">
    <property type="entry name" value="Aldo_ket_red"/>
    <property type="match status" value="1"/>
</dbReference>
<dbReference type="InterPro" id="IPR036812">
    <property type="entry name" value="NAD(P)_OxRdtase_dom_sf"/>
</dbReference>
<keyword evidence="3" id="KW-1185">Reference proteome</keyword>
<dbReference type="Proteomes" id="UP001589738">
    <property type="component" value="Unassembled WGS sequence"/>
</dbReference>
<sequence>MRTIRLGNSTLEVPVVAVGCMRISALEKSEVERFIKTALEEGANFFDHADIYGGGACEEIFADAINMNDDIREKMILQSKCGIRKGMFDFSKEYILESVDGILKRLQTDYLDTLLLHRPDALVEPEEVAEAFDILEESGKVRHFGVSNQNPMQIQLLKKYVKQPIVANQLQFSITNATMVSSGINVNMENESAINRDGSILDFCRLNDITVQPWSPFQYGFFEGTFLGNEKFPELNQQINQLAEKYNVSNTTIAIAWILRHPAKMQPVVGTTNLDRLKDCIQASEVQLTREEWYSIYRAAGNILP</sequence>
<dbReference type="PRINTS" id="PR00069">
    <property type="entry name" value="ALDKETRDTASE"/>
</dbReference>
<organism evidence="2 3">
    <name type="scientific">Robertmurraya beringensis</name>
    <dbReference type="NCBI Taxonomy" id="641660"/>
    <lineage>
        <taxon>Bacteria</taxon>
        <taxon>Bacillati</taxon>
        <taxon>Bacillota</taxon>
        <taxon>Bacilli</taxon>
        <taxon>Bacillales</taxon>
        <taxon>Bacillaceae</taxon>
        <taxon>Robertmurraya</taxon>
    </lineage>
</organism>
<comment type="caution">
    <text evidence="2">The sequence shown here is derived from an EMBL/GenBank/DDBJ whole genome shotgun (WGS) entry which is preliminary data.</text>
</comment>
<accession>A0ABV6KPT8</accession>
<dbReference type="PANTHER" id="PTHR43364:SF1">
    <property type="entry name" value="OXIDOREDUCTASE YDHF"/>
    <property type="match status" value="1"/>
</dbReference>
<dbReference type="RefSeq" id="WP_377057898.1">
    <property type="nucleotide sequence ID" value="NZ_JBHLUU010000026.1"/>
</dbReference>
<proteinExistence type="predicted"/>
<dbReference type="SUPFAM" id="SSF51430">
    <property type="entry name" value="NAD(P)-linked oxidoreductase"/>
    <property type="match status" value="1"/>
</dbReference>
<dbReference type="GO" id="GO:0016491">
    <property type="term" value="F:oxidoreductase activity"/>
    <property type="evidence" value="ECO:0007669"/>
    <property type="project" value="UniProtKB-KW"/>
</dbReference>
<reference evidence="2 3" key="1">
    <citation type="submission" date="2024-09" db="EMBL/GenBank/DDBJ databases">
        <authorList>
            <person name="Sun Q."/>
            <person name="Mori K."/>
        </authorList>
    </citation>
    <scope>NUCLEOTIDE SEQUENCE [LARGE SCALE GENOMIC DNA]</scope>
    <source>
        <strain evidence="2 3">CGMCC 1.9126</strain>
    </source>
</reference>
<dbReference type="PANTHER" id="PTHR43364">
    <property type="entry name" value="NADH-SPECIFIC METHYLGLYOXAL REDUCTASE-RELATED"/>
    <property type="match status" value="1"/>
</dbReference>
<evidence type="ECO:0000259" key="1">
    <source>
        <dbReference type="Pfam" id="PF00248"/>
    </source>
</evidence>
<dbReference type="InterPro" id="IPR050523">
    <property type="entry name" value="AKR_Detox_Biosynth"/>
</dbReference>
<protein>
    <submittedName>
        <fullName evidence="2">Aldo/keto reductase family oxidoreductase</fullName>
        <ecNumber evidence="2">1.-.-.-</ecNumber>
    </submittedName>
</protein>
<dbReference type="CDD" id="cd19092">
    <property type="entry name" value="AKR_BsYcsN_EcYdhF-like"/>
    <property type="match status" value="1"/>
</dbReference>
<dbReference type="InterPro" id="IPR023210">
    <property type="entry name" value="NADP_OxRdtase_dom"/>
</dbReference>
<name>A0ABV6KPT8_9BACI</name>
<evidence type="ECO:0000313" key="2">
    <source>
        <dbReference type="EMBL" id="MFC0475339.1"/>
    </source>
</evidence>
<gene>
    <name evidence="2" type="ORF">ACFFHF_08750</name>
</gene>